<protein>
    <submittedName>
        <fullName evidence="2">Uncharacterized protein</fullName>
    </submittedName>
</protein>
<sequence length="1313" mass="146804">MQLLEPVQEAESWDIIIGASRELELTHPIYTFYLYSGQRCRVSKLTNKHQHLFPSFIRYQSLSGTGEEMSRLSQEWSDTTSPCVSCIYLFPRAANVISPMCNESFGAGSSWPDADTVMYLCQKRILIYDECKINDGFNYDNVKRWTSEAPVSTLGRTGYLSQTAFKISNRVPHNGKAAISNSIRRRLTIYHVKKQLTKFKPVDPPEITTSVILKFVSLCVSVANAYDEAPTSLATVLYTLFRTNVNKIMAGLVYDVGASRLECVPATAAMAIRCGVTPKKLCSAFSAKSSRLVTYPEPGQPDLGEERYRKPYRDVIEHRDWIDKMLETRQRGLLRGPRQDHVHIHALKLHQELDCAYHPELRYGRQGAQDRVPRRRRVVRPEPHPNEIVYSSLKVNAMFYTRYIRMGSTPLGSIRSAYVKATSHYTMNLNANAKRGQLKKSPSNSLIKGIKVEDVEEVITAIVDVNTDPYEVKTLVTYTFHHSNDDWIMPQYPEDELTIRFGYMVNNSPFISTGFLYDIKSADEHTASPTITPVKQTVPNESRFDKPRNKQPITNPVATPFTNRTDNPTVTPSKPGFTTNYLATITSAIPNRVPSPALIHPPITSQHMGGVMPSNASGTAFEVQDTNIGSSANKPEWTTEPLQTIQHLTRIRIKLRRISHDFARIGLPKLSIAPIFEILRESMPAVLEEISITNGYTHKLYEAMKIISGMSSLAMAVVVISVASESEMENGKVVPTQGKYELSVKIHNVFHIRRVSYHNPKQSSSTGFEVPDNIFTEAEALHPISNVTSMLGATSSAFAGRSTDPFSSFNAALDMNSDIVKQNLIIDWIIIGIWTCSSSRSELGSEPYPITYAGMYLSAVEKVKAIPERKKDIINISKVNTVQATIGNQCMDATLKMMSNLNTISDSDSYPDVYRATMMVANLALLRHVCVRISPHENRILPAFATALAYSPRLCIGCTPSVQVMSQIISMSAIKVKRFVYVLGGGRGLRQLLPRDYQRSVEEALELVPLLGVVTDIVMIHSAHGFRITVISMGANADKSIDDATSLYPDMNKHMRLTKTINPATMSRMNVSKSESHSPIDDKITIRESHLDTIVNRSRYITAVTGFNWVTYPNSVLDQFIGLGAVGSAVEALVDQAPDQLLNRFVVSTGSLYNKMSDYDLQYMMEGMDVNESVTNRTPISSSTNKFYSETMPESTSAQRSVPVNPFIQAIESTQTSSNNNPNRNSPYMFPQRSQLGQLLDLTGKGVSQQVIVVDNINQRCNELMMTIKQMGADMIEIVKRQTFISDRLKIDNRITEEASAEANKHLELRSVL</sequence>
<dbReference type="EMBL" id="ML977524">
    <property type="protein sequence ID" value="KAF2123652.1"/>
    <property type="molecule type" value="Genomic_DNA"/>
</dbReference>
<proteinExistence type="predicted"/>
<dbReference type="Proteomes" id="UP000799771">
    <property type="component" value="Unassembled WGS sequence"/>
</dbReference>
<gene>
    <name evidence="2" type="ORF">P153DRAFT_412683</name>
</gene>
<keyword evidence="3" id="KW-1185">Reference proteome</keyword>
<name>A0A6A5ZVA8_9PLEO</name>
<feature type="region of interest" description="Disordered" evidence="1">
    <location>
        <begin position="532"/>
        <end position="575"/>
    </location>
</feature>
<accession>A0A6A5ZVA8</accession>
<dbReference type="RefSeq" id="XP_033518046.1">
    <property type="nucleotide sequence ID" value="XM_033672115.1"/>
</dbReference>
<evidence type="ECO:0000313" key="2">
    <source>
        <dbReference type="EMBL" id="KAF2123652.1"/>
    </source>
</evidence>
<evidence type="ECO:0000313" key="3">
    <source>
        <dbReference type="Proteomes" id="UP000799771"/>
    </source>
</evidence>
<organism evidence="2 3">
    <name type="scientific">Dothidotthia symphoricarpi CBS 119687</name>
    <dbReference type="NCBI Taxonomy" id="1392245"/>
    <lineage>
        <taxon>Eukaryota</taxon>
        <taxon>Fungi</taxon>
        <taxon>Dikarya</taxon>
        <taxon>Ascomycota</taxon>
        <taxon>Pezizomycotina</taxon>
        <taxon>Dothideomycetes</taxon>
        <taxon>Pleosporomycetidae</taxon>
        <taxon>Pleosporales</taxon>
        <taxon>Dothidotthiaceae</taxon>
        <taxon>Dothidotthia</taxon>
    </lineage>
</organism>
<reference evidence="2" key="1">
    <citation type="journal article" date="2020" name="Stud. Mycol.">
        <title>101 Dothideomycetes genomes: a test case for predicting lifestyles and emergence of pathogens.</title>
        <authorList>
            <person name="Haridas S."/>
            <person name="Albert R."/>
            <person name="Binder M."/>
            <person name="Bloem J."/>
            <person name="Labutti K."/>
            <person name="Salamov A."/>
            <person name="Andreopoulos B."/>
            <person name="Baker S."/>
            <person name="Barry K."/>
            <person name="Bills G."/>
            <person name="Bluhm B."/>
            <person name="Cannon C."/>
            <person name="Castanera R."/>
            <person name="Culley D."/>
            <person name="Daum C."/>
            <person name="Ezra D."/>
            <person name="Gonzalez J."/>
            <person name="Henrissat B."/>
            <person name="Kuo A."/>
            <person name="Liang C."/>
            <person name="Lipzen A."/>
            <person name="Lutzoni F."/>
            <person name="Magnuson J."/>
            <person name="Mondo S."/>
            <person name="Nolan M."/>
            <person name="Ohm R."/>
            <person name="Pangilinan J."/>
            <person name="Park H.-J."/>
            <person name="Ramirez L."/>
            <person name="Alfaro M."/>
            <person name="Sun H."/>
            <person name="Tritt A."/>
            <person name="Yoshinaga Y."/>
            <person name="Zwiers L.-H."/>
            <person name="Turgeon B."/>
            <person name="Goodwin S."/>
            <person name="Spatafora J."/>
            <person name="Crous P."/>
            <person name="Grigoriev I."/>
        </authorList>
    </citation>
    <scope>NUCLEOTIDE SEQUENCE</scope>
    <source>
        <strain evidence="2">CBS 119687</strain>
    </source>
</reference>
<dbReference type="GeneID" id="54412547"/>
<evidence type="ECO:0000256" key="1">
    <source>
        <dbReference type="SAM" id="MobiDB-lite"/>
    </source>
</evidence>
<feature type="compositionally biased region" description="Polar residues" evidence="1">
    <location>
        <begin position="551"/>
        <end position="575"/>
    </location>
</feature>
<dbReference type="OrthoDB" id="3937782at2759"/>